<organism evidence="4 5">
    <name type="scientific">Aliiglaciecola lipolytica E3</name>
    <dbReference type="NCBI Taxonomy" id="1127673"/>
    <lineage>
        <taxon>Bacteria</taxon>
        <taxon>Pseudomonadati</taxon>
        <taxon>Pseudomonadota</taxon>
        <taxon>Gammaproteobacteria</taxon>
        <taxon>Alteromonadales</taxon>
        <taxon>Alteromonadaceae</taxon>
        <taxon>Aliiglaciecola</taxon>
    </lineage>
</organism>
<dbReference type="GO" id="GO:0046872">
    <property type="term" value="F:metal ion binding"/>
    <property type="evidence" value="ECO:0007669"/>
    <property type="project" value="UniProtKB-KW"/>
</dbReference>
<dbReference type="eggNOG" id="COG3119">
    <property type="taxonomic scope" value="Bacteria"/>
</dbReference>
<protein>
    <submittedName>
        <fullName evidence="4">Sulfatase</fullName>
    </submittedName>
</protein>
<dbReference type="Pfam" id="PF00884">
    <property type="entry name" value="Sulfatase"/>
    <property type="match status" value="2"/>
</dbReference>
<dbReference type="Gene3D" id="3.40.720.10">
    <property type="entry name" value="Alkaline Phosphatase, subunit A"/>
    <property type="match status" value="1"/>
</dbReference>
<dbReference type="PANTHER" id="PTHR45953:SF1">
    <property type="entry name" value="IDURONATE 2-SULFATASE"/>
    <property type="match status" value="1"/>
</dbReference>
<proteinExistence type="predicted"/>
<comment type="caution">
    <text evidence="4">The sequence shown here is derived from an EMBL/GenBank/DDBJ whole genome shotgun (WGS) entry which is preliminary data.</text>
</comment>
<dbReference type="InterPro" id="IPR017850">
    <property type="entry name" value="Alkaline_phosphatase_core_sf"/>
</dbReference>
<dbReference type="InterPro" id="IPR011989">
    <property type="entry name" value="ARM-like"/>
</dbReference>
<dbReference type="GO" id="GO:0008484">
    <property type="term" value="F:sulfuric ester hydrolase activity"/>
    <property type="evidence" value="ECO:0007669"/>
    <property type="project" value="TreeGrafter"/>
</dbReference>
<dbReference type="SUPFAM" id="SSF53649">
    <property type="entry name" value="Alkaline phosphatase-like"/>
    <property type="match status" value="1"/>
</dbReference>
<accession>K6Y8W7</accession>
<name>K6Y8W7_9ALTE</name>
<dbReference type="Proteomes" id="UP000006334">
    <property type="component" value="Unassembled WGS sequence"/>
</dbReference>
<dbReference type="AlphaFoldDB" id="K6Y8W7"/>
<evidence type="ECO:0000259" key="3">
    <source>
        <dbReference type="Pfam" id="PF00884"/>
    </source>
</evidence>
<dbReference type="eggNOG" id="COG1413">
    <property type="taxonomic scope" value="Bacteria"/>
</dbReference>
<feature type="domain" description="Sulfatase N-terminal" evidence="3">
    <location>
        <begin position="156"/>
        <end position="253"/>
    </location>
</feature>
<keyword evidence="5" id="KW-1185">Reference proteome</keyword>
<dbReference type="STRING" id="1127673.GLIP_0457"/>
<evidence type="ECO:0000313" key="5">
    <source>
        <dbReference type="Proteomes" id="UP000006334"/>
    </source>
</evidence>
<dbReference type="PANTHER" id="PTHR45953">
    <property type="entry name" value="IDURONATE 2-SULFATASE"/>
    <property type="match status" value="1"/>
</dbReference>
<dbReference type="InterPro" id="IPR000917">
    <property type="entry name" value="Sulfatase_N"/>
</dbReference>
<sequence>MLGAYGDEFATTPNLDKLANRGIVYDNAFANSAVCAPTRFSLYTGMYANALGTHNMRSRYAIPDFIKPYSFYLKQAGYFVTNHNKTDFNYKTNDQKYWDKGNYKNSPKGQPFFHVENIGISHEGQIHRKKAELLHDPNAVSLPPYHPETPEIRYDWALYYDRISEMDSRVRKLLQDLEDAGLADNTIIFYFSDHGGVIARSKRFLFDSGTKIPLIMAFPVKFKHLAPQDMGSRSDVMVDIVDLAPTILELAGVEPPAHWHGKSLLNSARDITKQTAYLYRGRMDERIDIIRAIRDKKFKYIRNYLPHRKYALHLEYLWRAASIRSWQAECLAGRCNSAQQQFWHPKPVEELYNTESDPWEVNNLANKPEYQNTLNAMRQLLAEKNRHYKDIGFIPEGELVERTKDITAYELVNHPSFPIERVIETAEIASLGQTKYQSLLASRLNDNEAAVRYWAATGFTILNQASEQETQSLINLLTDPSADVQIAAAEALLKLNIIEQPLNVLQTHISQSPETIALHAANVLNEIGLQATPALATMQQVIIDQKARSKRLGLRVNYLLNALEFTVKNLSKN</sequence>
<dbReference type="GO" id="GO:0005737">
    <property type="term" value="C:cytoplasm"/>
    <property type="evidence" value="ECO:0007669"/>
    <property type="project" value="TreeGrafter"/>
</dbReference>
<dbReference type="InterPro" id="IPR016024">
    <property type="entry name" value="ARM-type_fold"/>
</dbReference>
<reference evidence="4 5" key="1">
    <citation type="journal article" date="2017" name="Antonie Van Leeuwenhoek">
        <title>Rhizobium rhizosphaerae sp. nov., a novel species isolated from rice rhizosphere.</title>
        <authorList>
            <person name="Zhao J.J."/>
            <person name="Zhang J."/>
            <person name="Zhang R.J."/>
            <person name="Zhang C.W."/>
            <person name="Yin H.Q."/>
            <person name="Zhang X.X."/>
        </authorList>
    </citation>
    <scope>NUCLEOTIDE SEQUENCE [LARGE SCALE GENOMIC DNA]</scope>
    <source>
        <strain evidence="4 5">E3</strain>
    </source>
</reference>
<feature type="domain" description="Sulfatase N-terminal" evidence="3">
    <location>
        <begin position="2"/>
        <end position="112"/>
    </location>
</feature>
<keyword evidence="1" id="KW-0479">Metal-binding</keyword>
<keyword evidence="2" id="KW-0378">Hydrolase</keyword>
<evidence type="ECO:0000256" key="1">
    <source>
        <dbReference type="ARBA" id="ARBA00022723"/>
    </source>
</evidence>
<evidence type="ECO:0000313" key="4">
    <source>
        <dbReference type="EMBL" id="GAC13103.1"/>
    </source>
</evidence>
<dbReference type="CDD" id="cd16027">
    <property type="entry name" value="SGSH"/>
    <property type="match status" value="1"/>
</dbReference>
<evidence type="ECO:0000256" key="2">
    <source>
        <dbReference type="ARBA" id="ARBA00022801"/>
    </source>
</evidence>
<gene>
    <name evidence="4" type="ORF">GLIP_0457</name>
</gene>
<dbReference type="Gene3D" id="1.25.10.10">
    <property type="entry name" value="Leucine-rich Repeat Variant"/>
    <property type="match status" value="1"/>
</dbReference>
<dbReference type="SUPFAM" id="SSF48371">
    <property type="entry name" value="ARM repeat"/>
    <property type="match status" value="1"/>
</dbReference>
<dbReference type="EMBL" id="BAEN01000014">
    <property type="protein sequence ID" value="GAC13103.1"/>
    <property type="molecule type" value="Genomic_DNA"/>
</dbReference>